<gene>
    <name evidence="5" type="primary">LOC113521939</name>
</gene>
<feature type="signal peptide" evidence="2">
    <location>
        <begin position="1"/>
        <end position="19"/>
    </location>
</feature>
<feature type="chain" id="PRO_5046764172" evidence="2">
    <location>
        <begin position="20"/>
        <end position="1176"/>
    </location>
</feature>
<dbReference type="SUPFAM" id="SSF53474">
    <property type="entry name" value="alpha/beta-Hydrolases"/>
    <property type="match status" value="2"/>
</dbReference>
<evidence type="ECO:0000256" key="2">
    <source>
        <dbReference type="SAM" id="SignalP"/>
    </source>
</evidence>
<dbReference type="InterPro" id="IPR002018">
    <property type="entry name" value="CarbesteraseB"/>
</dbReference>
<dbReference type="PROSITE" id="PS00941">
    <property type="entry name" value="CARBOXYLESTERASE_B_2"/>
    <property type="match status" value="1"/>
</dbReference>
<dbReference type="Pfam" id="PF00135">
    <property type="entry name" value="COesterase"/>
    <property type="match status" value="2"/>
</dbReference>
<feature type="domain" description="Carboxylesterase type B" evidence="3">
    <location>
        <begin position="617"/>
        <end position="1153"/>
    </location>
</feature>
<dbReference type="InterPro" id="IPR019819">
    <property type="entry name" value="Carboxylesterase_B_CS"/>
</dbReference>
<reference evidence="5" key="1">
    <citation type="submission" date="2025-08" db="UniProtKB">
        <authorList>
            <consortium name="RefSeq"/>
        </authorList>
    </citation>
    <scope>IDENTIFICATION</scope>
    <source>
        <tissue evidence="5">Whole larvae</tissue>
    </source>
</reference>
<evidence type="ECO:0000313" key="5">
    <source>
        <dbReference type="RefSeq" id="XP_026763417.2"/>
    </source>
</evidence>
<dbReference type="AlphaFoldDB" id="A0A6J1X8A3"/>
<name>A0A6J1X8A3_GALME</name>
<dbReference type="Gene3D" id="3.40.50.1820">
    <property type="entry name" value="alpha/beta hydrolase"/>
    <property type="match status" value="2"/>
</dbReference>
<accession>A0A6J1X8A3</accession>
<dbReference type="InParanoid" id="A0A6J1X8A3"/>
<dbReference type="KEGG" id="gmw:113521939"/>
<feature type="domain" description="Carboxylesterase type B" evidence="3">
    <location>
        <begin position="22"/>
        <end position="557"/>
    </location>
</feature>
<sequence length="1176" mass="134666">MFIHKIVIILTTSVFIVYGEVPEVVTTHGKVQGKVLTTLIENVQYLGFMGIPYAAPPVNNLRFLPPQAIDPWDEVLVAKKEKRPCIQYNINVKKGQPLGHYGVEDCLYLDIFTPKLDKKKRAVIVFLHNEYFTCSYNKTKDYAPDFFIEEDIIIVTISHRLSVLGFLSFEDDTLPGNAGLKDIVEALKWIEKNIDRFGGNPEKITLMGSHGGAAAVDLLIHSNAKDLFHSAIMQSGTALSTAYLQSEVKARAFKLGEILKLSTSSSQKLLEYLRSVPAEDLLHRNVHASPKDYYRDNQRGVLSFGPIVETQKGGLITEYPENCFTTIQIPIMIGFNSREGLDMSLQYLIEPKYLSFVEKDFPFIMPKRVNFKFDPVQEEYYNAIDDIKRFYFPNKKVKINNIPEYLSYIGDVLAAYPIDSTVNMYANKSSNSIYYYYFDYYSELNENKNNLMKLSTVEDGTWGAATGDELCYLFKCPSLKKQYLKYNKSLSNEINIQRKMVTMWSNFAKYGDPTPEGDILLENLKWPSYDMHTKTYLHINEKIELKTELYKEKFNFWKQFINTWEKRAVNGIVSGTKNKKDEPQTFSIKTYLFKMIGALFTVFLFCITSLNICYGDVIVETNSGKINGVEVKSIIENEKYYSFMGIPYAEPPIGDLRFMPPIPHSGWSDILPAKKEKKPCAQNRVPIRGTKKFGYCGDEDCLHLSIHTPKLPNEGDLNLPVIVFIHNEHYRMSSNNSIDYGPDFFMSENVVLVMVNHRLGVFGFLSFADELLPGNNGLRDVILALKWIKINIEKFGGDPNKVTLMGSDGGAVLVDILLHSPKAKGLYNAAILQSGNLWNSMSIVNKTRERAIDYAKELKEEVTSSSYLLKRLHTKSPIDLTLAEETSVHADDSRAVQVGILPFGPIIEHEHPDAIFTKIPETPFDMNVPVMIGYNSREGIEVTERYLHKPQYLTFADRDFLVLLPIRTNFHFDIHSSAYANAIEEIKNFYFEEGYIKINKPGEFVTYIGDIMSFYPINYGVRKYVNESSYPVYYYMFDYSGEFNKRKKNVLSKSKTIDGTWGATMGDDLCYLFVCKSIKKSYKKAIQDDDSEDMKIVKNMVKMWSNFARTGNPTPPGDQFIWKPASKDKKECLVINEELQIKNNLHQETVDFWDNFIEKYREKAIDGVVKDIKDEL</sequence>
<dbReference type="RefSeq" id="XP_026763417.2">
    <property type="nucleotide sequence ID" value="XM_026907616.3"/>
</dbReference>
<dbReference type="PANTHER" id="PTHR11559">
    <property type="entry name" value="CARBOXYLESTERASE"/>
    <property type="match status" value="1"/>
</dbReference>
<dbReference type="Proteomes" id="UP001652740">
    <property type="component" value="Unplaced"/>
</dbReference>
<dbReference type="InterPro" id="IPR050309">
    <property type="entry name" value="Type-B_Carboxylest/Lipase"/>
</dbReference>
<organism evidence="4 5">
    <name type="scientific">Galleria mellonella</name>
    <name type="common">Greater wax moth</name>
    <dbReference type="NCBI Taxonomy" id="7137"/>
    <lineage>
        <taxon>Eukaryota</taxon>
        <taxon>Metazoa</taxon>
        <taxon>Ecdysozoa</taxon>
        <taxon>Arthropoda</taxon>
        <taxon>Hexapoda</taxon>
        <taxon>Insecta</taxon>
        <taxon>Pterygota</taxon>
        <taxon>Neoptera</taxon>
        <taxon>Endopterygota</taxon>
        <taxon>Lepidoptera</taxon>
        <taxon>Glossata</taxon>
        <taxon>Ditrysia</taxon>
        <taxon>Pyraloidea</taxon>
        <taxon>Pyralidae</taxon>
        <taxon>Galleriinae</taxon>
        <taxon>Galleria</taxon>
    </lineage>
</organism>
<evidence type="ECO:0000313" key="4">
    <source>
        <dbReference type="Proteomes" id="UP001652740"/>
    </source>
</evidence>
<keyword evidence="2" id="KW-0732">Signal</keyword>
<dbReference type="InterPro" id="IPR029058">
    <property type="entry name" value="AB_hydrolase_fold"/>
</dbReference>
<protein>
    <submittedName>
        <fullName evidence="5">Uncharacterized protein LOC113521939</fullName>
    </submittedName>
</protein>
<keyword evidence="4" id="KW-1185">Reference proteome</keyword>
<proteinExistence type="predicted"/>
<evidence type="ECO:0000259" key="3">
    <source>
        <dbReference type="Pfam" id="PF00135"/>
    </source>
</evidence>
<evidence type="ECO:0000256" key="1">
    <source>
        <dbReference type="ARBA" id="ARBA00023180"/>
    </source>
</evidence>
<dbReference type="GeneID" id="113521939"/>
<keyword evidence="1" id="KW-0325">Glycoprotein</keyword>